<organism evidence="2 3">
    <name type="scientific">Ralstonia pickettii</name>
    <name type="common">Burkholderia pickettii</name>
    <dbReference type="NCBI Taxonomy" id="329"/>
    <lineage>
        <taxon>Bacteria</taxon>
        <taxon>Pseudomonadati</taxon>
        <taxon>Pseudomonadota</taxon>
        <taxon>Betaproteobacteria</taxon>
        <taxon>Burkholderiales</taxon>
        <taxon>Burkholderiaceae</taxon>
        <taxon>Ralstonia</taxon>
    </lineage>
</organism>
<dbReference type="Proteomes" id="UP000234456">
    <property type="component" value="Unassembled WGS sequence"/>
</dbReference>
<proteinExistence type="predicted"/>
<evidence type="ECO:0000313" key="2">
    <source>
        <dbReference type="EMBL" id="PLC44168.1"/>
    </source>
</evidence>
<accession>A0A2N4TWU9</accession>
<dbReference type="RefSeq" id="WP_102064661.1">
    <property type="nucleotide sequence ID" value="NZ_PKQE01000001.1"/>
</dbReference>
<dbReference type="EMBL" id="PKQE01000001">
    <property type="protein sequence ID" value="PLC44168.1"/>
    <property type="molecule type" value="Genomic_DNA"/>
</dbReference>
<dbReference type="AlphaFoldDB" id="A0A2N4TWU9"/>
<comment type="caution">
    <text evidence="2">The sequence shown here is derived from an EMBL/GenBank/DDBJ whole genome shotgun (WGS) entry which is preliminary data.</text>
</comment>
<evidence type="ECO:0000313" key="3">
    <source>
        <dbReference type="Proteomes" id="UP000234456"/>
    </source>
</evidence>
<gene>
    <name evidence="2" type="ORF">C0Q88_05580</name>
</gene>
<evidence type="ECO:0000256" key="1">
    <source>
        <dbReference type="SAM" id="Phobius"/>
    </source>
</evidence>
<name>A0A2N4TWU9_RALPI</name>
<feature type="transmembrane region" description="Helical" evidence="1">
    <location>
        <begin position="20"/>
        <end position="38"/>
    </location>
</feature>
<keyword evidence="1" id="KW-1133">Transmembrane helix</keyword>
<reference evidence="2 3" key="1">
    <citation type="submission" date="2017-12" db="EMBL/GenBank/DDBJ databases">
        <title>Draft genome sequence of Ralstonia pickettii 52.</title>
        <authorList>
            <person name="Zheng B."/>
        </authorList>
    </citation>
    <scope>NUCLEOTIDE SEQUENCE [LARGE SCALE GENOMIC DNA]</scope>
    <source>
        <strain evidence="2 3">52</strain>
    </source>
</reference>
<keyword evidence="1" id="KW-0472">Membrane</keyword>
<sequence length="71" mass="7195">METKDQHIKYRQTGAASVEYALLLVMVALVLIAVMASVETSVGDFWSNAASVLMTPGGFGSSGSQGGGSGG</sequence>
<protein>
    <submittedName>
        <fullName evidence="2">Flp family type IVb pilin</fullName>
    </submittedName>
</protein>
<keyword evidence="1" id="KW-0812">Transmembrane</keyword>